<evidence type="ECO:0000256" key="1">
    <source>
        <dbReference type="ARBA" id="ARBA00011063"/>
    </source>
</evidence>
<dbReference type="OrthoDB" id="9784339at2"/>
<evidence type="ECO:0000256" key="4">
    <source>
        <dbReference type="ARBA" id="ARBA00022912"/>
    </source>
</evidence>
<dbReference type="GO" id="GO:0004725">
    <property type="term" value="F:protein tyrosine phosphatase activity"/>
    <property type="evidence" value="ECO:0007669"/>
    <property type="project" value="UniProtKB-EC"/>
</dbReference>
<dbReference type="EC" id="3.1.3.48" evidence="2"/>
<dbReference type="Pfam" id="PF01451">
    <property type="entry name" value="LMWPc"/>
    <property type="match status" value="1"/>
</dbReference>
<dbReference type="SUPFAM" id="SSF52788">
    <property type="entry name" value="Phosphotyrosine protein phosphatases I"/>
    <property type="match status" value="1"/>
</dbReference>
<proteinExistence type="inferred from homology"/>
<feature type="active site" evidence="5">
    <location>
        <position position="16"/>
    </location>
</feature>
<dbReference type="InterPro" id="IPR017867">
    <property type="entry name" value="Tyr_phospatase_low_mol_wt"/>
</dbReference>
<organism evidence="7 8">
    <name type="scientific">Zhengella mangrovi</name>
    <dbReference type="NCBI Taxonomy" id="1982044"/>
    <lineage>
        <taxon>Bacteria</taxon>
        <taxon>Pseudomonadati</taxon>
        <taxon>Pseudomonadota</taxon>
        <taxon>Alphaproteobacteria</taxon>
        <taxon>Hyphomicrobiales</taxon>
        <taxon>Notoacmeibacteraceae</taxon>
        <taxon>Zhengella</taxon>
    </lineage>
</organism>
<evidence type="ECO:0000313" key="7">
    <source>
        <dbReference type="EMBL" id="PHP69130.1"/>
    </source>
</evidence>
<dbReference type="InterPro" id="IPR023485">
    <property type="entry name" value="Ptyr_pPase"/>
</dbReference>
<evidence type="ECO:0000313" key="8">
    <source>
        <dbReference type="Proteomes" id="UP000221168"/>
    </source>
</evidence>
<reference evidence="7 8" key="1">
    <citation type="submission" date="2017-10" db="EMBL/GenBank/DDBJ databases">
        <title>Sedimentibacterium mangrovi gen. nov., sp. nov., a novel member of family Phyllobacteriacea isolated from mangrove sediment.</title>
        <authorList>
            <person name="Liao H."/>
            <person name="Tian Y."/>
        </authorList>
    </citation>
    <scope>NUCLEOTIDE SEQUENCE [LARGE SCALE GENOMIC DNA]</scope>
    <source>
        <strain evidence="7 8">X9-2-2</strain>
    </source>
</reference>
<dbReference type="Proteomes" id="UP000221168">
    <property type="component" value="Unassembled WGS sequence"/>
</dbReference>
<evidence type="ECO:0000259" key="6">
    <source>
        <dbReference type="SMART" id="SM00226"/>
    </source>
</evidence>
<gene>
    <name evidence="7" type="ORF">CSC94_00760</name>
</gene>
<feature type="active site" description="Nucleophile" evidence="5">
    <location>
        <position position="10"/>
    </location>
</feature>
<protein>
    <recommendedName>
        <fullName evidence="2">protein-tyrosine-phosphatase</fullName>
        <ecNumber evidence="2">3.1.3.48</ecNumber>
    </recommendedName>
</protein>
<comment type="caution">
    <text evidence="7">The sequence shown here is derived from an EMBL/GenBank/DDBJ whole genome shotgun (WGS) entry which is preliminary data.</text>
</comment>
<keyword evidence="8" id="KW-1185">Reference proteome</keyword>
<dbReference type="PANTHER" id="PTHR11717:SF7">
    <property type="entry name" value="LOW MOLECULAR WEIGHT PHOSPHOTYROSINE PROTEIN PHOSPHATASE"/>
    <property type="match status" value="1"/>
</dbReference>
<dbReference type="InterPro" id="IPR036196">
    <property type="entry name" value="Ptyr_pPase_sf"/>
</dbReference>
<evidence type="ECO:0000256" key="3">
    <source>
        <dbReference type="ARBA" id="ARBA00022801"/>
    </source>
</evidence>
<dbReference type="SMART" id="SM00226">
    <property type="entry name" value="LMWPc"/>
    <property type="match status" value="1"/>
</dbReference>
<accession>A0A2G1QUI8</accession>
<sequence length="154" mass="16697">MVPLRILFVCLGNICRSPLAEGVFRSLARERGLGAALTADSAGTGAWHLGEPPDPRSVSVAAHDGIDISRQRCRQVDDADFHRFDLILAMDRSNLKALKRMAPAGSPARVALFLQEATGDMADVPDPYYGGAAGFDQVYRLVQLASGRLIDRFE</sequence>
<dbReference type="InterPro" id="IPR050438">
    <property type="entry name" value="LMW_PTPase"/>
</dbReference>
<dbReference type="PANTHER" id="PTHR11717">
    <property type="entry name" value="LOW MOLECULAR WEIGHT PROTEIN TYROSINE PHOSPHATASE"/>
    <property type="match status" value="1"/>
</dbReference>
<feature type="domain" description="Phosphotyrosine protein phosphatase I" evidence="6">
    <location>
        <begin position="4"/>
        <end position="152"/>
    </location>
</feature>
<evidence type="ECO:0000256" key="2">
    <source>
        <dbReference type="ARBA" id="ARBA00013064"/>
    </source>
</evidence>
<evidence type="ECO:0000256" key="5">
    <source>
        <dbReference type="PIRSR" id="PIRSR617867-1"/>
    </source>
</evidence>
<dbReference type="AlphaFoldDB" id="A0A2G1QUI8"/>
<keyword evidence="4" id="KW-0904">Protein phosphatase</keyword>
<comment type="similarity">
    <text evidence="1">Belongs to the low molecular weight phosphotyrosine protein phosphatase family.</text>
</comment>
<name>A0A2G1QUI8_9HYPH</name>
<dbReference type="EMBL" id="PDVP01000001">
    <property type="protein sequence ID" value="PHP69130.1"/>
    <property type="molecule type" value="Genomic_DNA"/>
</dbReference>
<feature type="active site" description="Proton donor" evidence="5">
    <location>
        <position position="126"/>
    </location>
</feature>
<dbReference type="PRINTS" id="PR00719">
    <property type="entry name" value="LMWPTPASE"/>
</dbReference>
<dbReference type="Gene3D" id="3.40.50.2300">
    <property type="match status" value="1"/>
</dbReference>
<keyword evidence="3" id="KW-0378">Hydrolase</keyword>
<dbReference type="CDD" id="cd16343">
    <property type="entry name" value="LMWPTP"/>
    <property type="match status" value="1"/>
</dbReference>